<comment type="caution">
    <text evidence="5">The sequence shown here is derived from an EMBL/GenBank/DDBJ whole genome shotgun (WGS) entry which is preliminary data.</text>
</comment>
<keyword evidence="1" id="KW-0347">Helicase</keyword>
<dbReference type="SUPFAM" id="SSF52540">
    <property type="entry name" value="P-loop containing nucleoside triphosphate hydrolases"/>
    <property type="match status" value="1"/>
</dbReference>
<dbReference type="InterPro" id="IPR025476">
    <property type="entry name" value="Helitron_helicase-like"/>
</dbReference>
<name>A0AAD7XB45_9APHY</name>
<feature type="region of interest" description="Disordered" evidence="2">
    <location>
        <begin position="402"/>
        <end position="432"/>
    </location>
</feature>
<dbReference type="PANTHER" id="PTHR47642">
    <property type="entry name" value="ATP-DEPENDENT DNA HELICASE"/>
    <property type="match status" value="1"/>
</dbReference>
<dbReference type="InterPro" id="IPR051055">
    <property type="entry name" value="PIF1_helicase"/>
</dbReference>
<evidence type="ECO:0000259" key="3">
    <source>
        <dbReference type="Pfam" id="PF05970"/>
    </source>
</evidence>
<keyword evidence="1" id="KW-0067">ATP-binding</keyword>
<feature type="domain" description="DNA helicase Pif1-like DEAD-box helicase" evidence="3">
    <location>
        <begin position="1068"/>
        <end position="1287"/>
    </location>
</feature>
<evidence type="ECO:0000313" key="6">
    <source>
        <dbReference type="Proteomes" id="UP001215151"/>
    </source>
</evidence>
<protein>
    <recommendedName>
        <fullName evidence="1">ATP-dependent DNA helicase</fullName>
        <ecNumber evidence="1">5.6.2.3</ecNumber>
    </recommendedName>
</protein>
<dbReference type="GO" id="GO:0043139">
    <property type="term" value="F:5'-3' DNA helicase activity"/>
    <property type="evidence" value="ECO:0007669"/>
    <property type="project" value="UniProtKB-EC"/>
</dbReference>
<feature type="region of interest" description="Disordered" evidence="2">
    <location>
        <begin position="646"/>
        <end position="676"/>
    </location>
</feature>
<dbReference type="Pfam" id="PF14214">
    <property type="entry name" value="Helitron_like_N"/>
    <property type="match status" value="1"/>
</dbReference>
<keyword evidence="1" id="KW-0547">Nucleotide-binding</keyword>
<dbReference type="GO" id="GO:0000723">
    <property type="term" value="P:telomere maintenance"/>
    <property type="evidence" value="ECO:0007669"/>
    <property type="project" value="InterPro"/>
</dbReference>
<keyword evidence="1" id="KW-0227">DNA damage</keyword>
<keyword evidence="1" id="KW-0234">DNA repair</keyword>
<feature type="compositionally biased region" description="Acidic residues" evidence="2">
    <location>
        <begin position="667"/>
        <end position="676"/>
    </location>
</feature>
<dbReference type="Proteomes" id="UP001215151">
    <property type="component" value="Unassembled WGS sequence"/>
</dbReference>
<dbReference type="Pfam" id="PF05970">
    <property type="entry name" value="PIF1"/>
    <property type="match status" value="1"/>
</dbReference>
<comment type="similarity">
    <text evidence="1">Belongs to the helicase family.</text>
</comment>
<organism evidence="5 6">
    <name type="scientific">Trametes cubensis</name>
    <dbReference type="NCBI Taxonomy" id="1111947"/>
    <lineage>
        <taxon>Eukaryota</taxon>
        <taxon>Fungi</taxon>
        <taxon>Dikarya</taxon>
        <taxon>Basidiomycota</taxon>
        <taxon>Agaricomycotina</taxon>
        <taxon>Agaricomycetes</taxon>
        <taxon>Polyporales</taxon>
        <taxon>Polyporaceae</taxon>
        <taxon>Trametes</taxon>
    </lineage>
</organism>
<evidence type="ECO:0000313" key="5">
    <source>
        <dbReference type="EMBL" id="KAJ8481663.1"/>
    </source>
</evidence>
<gene>
    <name evidence="5" type="ORF">ONZ51_g5834</name>
</gene>
<dbReference type="EC" id="5.6.2.3" evidence="1"/>
<evidence type="ECO:0000256" key="2">
    <source>
        <dbReference type="SAM" id="MobiDB-lite"/>
    </source>
</evidence>
<dbReference type="GO" id="GO:0006310">
    <property type="term" value="P:DNA recombination"/>
    <property type="evidence" value="ECO:0007669"/>
    <property type="project" value="UniProtKB-KW"/>
</dbReference>
<feature type="domain" description="Helitron helicase-like" evidence="4">
    <location>
        <begin position="138"/>
        <end position="356"/>
    </location>
</feature>
<comment type="cofactor">
    <cofactor evidence="1">
        <name>Mg(2+)</name>
        <dbReference type="ChEBI" id="CHEBI:18420"/>
    </cofactor>
</comment>
<keyword evidence="1" id="KW-0233">DNA recombination</keyword>
<proteinExistence type="inferred from homology"/>
<keyword evidence="6" id="KW-1185">Reference proteome</keyword>
<dbReference type="Gene3D" id="3.40.50.300">
    <property type="entry name" value="P-loop containing nucleotide triphosphate hydrolases"/>
    <property type="match status" value="1"/>
</dbReference>
<comment type="catalytic activity">
    <reaction evidence="1">
        <text>ATP + H2O = ADP + phosphate + H(+)</text>
        <dbReference type="Rhea" id="RHEA:13065"/>
        <dbReference type="ChEBI" id="CHEBI:15377"/>
        <dbReference type="ChEBI" id="CHEBI:15378"/>
        <dbReference type="ChEBI" id="CHEBI:30616"/>
        <dbReference type="ChEBI" id="CHEBI:43474"/>
        <dbReference type="ChEBI" id="CHEBI:456216"/>
        <dbReference type="EC" id="5.6.2.3"/>
    </reaction>
</comment>
<dbReference type="GO" id="GO:0006281">
    <property type="term" value="P:DNA repair"/>
    <property type="evidence" value="ECO:0007669"/>
    <property type="project" value="UniProtKB-KW"/>
</dbReference>
<dbReference type="GO" id="GO:0016787">
    <property type="term" value="F:hydrolase activity"/>
    <property type="evidence" value="ECO:0007669"/>
    <property type="project" value="UniProtKB-KW"/>
</dbReference>
<accession>A0AAD7XB45</accession>
<dbReference type="InterPro" id="IPR027417">
    <property type="entry name" value="P-loop_NTPase"/>
</dbReference>
<evidence type="ECO:0000259" key="4">
    <source>
        <dbReference type="Pfam" id="PF14214"/>
    </source>
</evidence>
<dbReference type="InterPro" id="IPR010285">
    <property type="entry name" value="DNA_helicase_pif1-like_DEAD"/>
</dbReference>
<reference evidence="5" key="1">
    <citation type="submission" date="2022-11" db="EMBL/GenBank/DDBJ databases">
        <title>Genome Sequence of Cubamyces cubensis.</title>
        <authorList>
            <person name="Buettner E."/>
        </authorList>
    </citation>
    <scope>NUCLEOTIDE SEQUENCE</scope>
    <source>
        <strain evidence="5">MPL-01</strain>
    </source>
</reference>
<sequence>MDGLFGDGTEHIETGVPCSIEIGHISYNDAVSAATANYVPNQDQGPSESDDDLMMDTVGYTDNDDSPVSERDMMMKALSHCLGGHRFVQSQAGSRFIPDFENEELLTLLFPHLDPWNIGGFHDKRRGRRLSLEQQLKYLLSVDCSPFRDDPDFAFIFYNIRQKKAVLDSVTFRVSASQRDNVIRQLMQVNVSKLNVLIEKFKQNPRYKPHTEDESALMRLLTRVNAVSPSLPGSNGYKIRLRNQIRGLINYLGTPTFFITLNPSDRDHPLVEWYAGHAIDPEGRMRGVELSRWKRTCFAARNPTACAQFFDKMISSFINVILRFERPGRGLFGKCKAYYGTVEAQGRGALHCHMLIWLEGHSSPQVLRDKLAESDAYRVRMFEWLESLIKCELPGTVSVVKEPEDEPLPKPLRPRNSAHPGAVETPSPSSFSRSDEFEMVYEASVTELVQEFNWHEHNATCFKYVPNGTVPTSTAHRNALCRMRIDGSTCAQTHLDEESGAVILRRLHPRIASYNDLVVYLMRCNMDIKFIGSGEAAKALLYYITDYITKPSLPIHVGLGALSYAIQRTNEKFPQIKETVGVGSSRGALTLTVNRMISRQELSQQQVMSYLVGGGDVYSSHTFRVLHWGSFDRLFKKLVEMDGMDSDNDPAHRGDDMSANANRGDTDADMQDAQDTDETEDAVVLTLEPGTISSMSQQQDYMFRSTDPIFEELCLYEFVGLVEKIRRSDRHSLSAYNPEATGDVVPEETLEHARSSRRRGRVPEPRGLFSSHLHRQQDTHMLRKRTCWTIPVILGNRTPRSDREDDEREAWARMMSILFVPWRGLSDLRRNSETWTSAFERHRSTLTPRKLEVISNMNVLSECRDARDSFHDMRRAEALAVLRDGLPADIRAHHTGIDDDLNCQEFQLFDKPGYADAYENVHELSMSQGALDDKVGAKTRELLDRCYGNLTKPVEGMPRSAYSNGDGASDTNEYCSRVREEDDESSLQRQKAVMNLLKRQRRPEFNNEVANTRPRKKRRQLTVVENIAAATLDEGAQANRPDSRSLSSDSDVEQLIEDIVRDMNLHSNPEQERAFRIIAEHVRGGKEQLLMYVAGVGGTGKTHVVRAILSLFAQLNRSREILVGAPTGAAALNIDGYTVHSLLMFPRKGNSAMEALRKLWGPVNYLIIDEISMIGAKFLSEISKRLQHAKSDDGYFSVLPFGGVNVIFTGDFGQLKPVQASPLYSYKTISCPGIDIVRNSTGIEKMEGVYLWRQVRTMVKLIQNQRQSSDPEYADLLGRVRIGEVRSCRDPSTGKKSDVDILFGRVMQQAVLDDPFVLEEFGDAPIIVASLAGPDQQKTSRR</sequence>
<dbReference type="GO" id="GO:0005524">
    <property type="term" value="F:ATP binding"/>
    <property type="evidence" value="ECO:0007669"/>
    <property type="project" value="UniProtKB-KW"/>
</dbReference>
<evidence type="ECO:0000256" key="1">
    <source>
        <dbReference type="RuleBase" id="RU363044"/>
    </source>
</evidence>
<keyword evidence="1" id="KW-0378">Hydrolase</keyword>
<feature type="region of interest" description="Disordered" evidence="2">
    <location>
        <begin position="748"/>
        <end position="767"/>
    </location>
</feature>
<dbReference type="EMBL" id="JAPEVG010000131">
    <property type="protein sequence ID" value="KAJ8481663.1"/>
    <property type="molecule type" value="Genomic_DNA"/>
</dbReference>